<dbReference type="RefSeq" id="WP_301638622.1">
    <property type="nucleotide sequence ID" value="NZ_JADYTN010000035.1"/>
</dbReference>
<dbReference type="InterPro" id="IPR011659">
    <property type="entry name" value="WD40"/>
</dbReference>
<evidence type="ECO:0000313" key="2">
    <source>
        <dbReference type="Proteomes" id="UP001200470"/>
    </source>
</evidence>
<accession>A0ABS9CI22</accession>
<gene>
    <name evidence="1" type="ORF">I6E12_11610</name>
</gene>
<proteinExistence type="predicted"/>
<dbReference type="EMBL" id="JADYTN010000035">
    <property type="protein sequence ID" value="MCF2564743.1"/>
    <property type="molecule type" value="Genomic_DNA"/>
</dbReference>
<keyword evidence="2" id="KW-1185">Reference proteome</keyword>
<name>A0ABS9CI22_9BACT</name>
<sequence length="390" mass="45502">MKLRSLTIILMLMITIIGAAQKRKQTPRHKTQVSPEVAAWQERLDRMTMATQRIMVIDSIVVDKNDFLQHYYLNPEEGQIDSYSHFFNTQQQPNAYVYLNAIGNQCILSQEDEDGIINLYESDKEGNKWTKPRLLQGVNDAKQFFHVNYPFMMPDGVTLYFAAEGDESLGGYDIFVTTYDTEEDRFLTPENIGMPFNSEANDYMMVIDEYDRIGWFATDRGQEDGKVCIYTFVPSDVRQTYDPETYSKEQITNFARITDITETWVSPDIDQALERLEKAKARQKKNTDNEEFTFVINDDVDYHKLSDFKAKGNAQRYLQLVKLRSQQTALQQAIERVREYYSGATADEKREMAPEIIATEQQQHQIHIEIHNLEKIIRNEENITLRNTQK</sequence>
<reference evidence="1 2" key="1">
    <citation type="submission" date="2020-12" db="EMBL/GenBank/DDBJ databases">
        <title>Whole genome sequences of gut porcine anaerobes.</title>
        <authorList>
            <person name="Kubasova T."/>
            <person name="Jahodarova E."/>
            <person name="Rychlik I."/>
        </authorList>
    </citation>
    <scope>NUCLEOTIDE SEQUENCE [LARGE SCALE GENOMIC DNA]</scope>
    <source>
        <strain evidence="1 2">An925</strain>
    </source>
</reference>
<dbReference type="Pfam" id="PF07676">
    <property type="entry name" value="PD40"/>
    <property type="match status" value="1"/>
</dbReference>
<comment type="caution">
    <text evidence="1">The sequence shown here is derived from an EMBL/GenBank/DDBJ whole genome shotgun (WGS) entry which is preliminary data.</text>
</comment>
<dbReference type="SUPFAM" id="SSF69304">
    <property type="entry name" value="Tricorn protease N-terminal domain"/>
    <property type="match status" value="1"/>
</dbReference>
<protein>
    <submittedName>
        <fullName evidence="1">Uncharacterized protein</fullName>
    </submittedName>
</protein>
<evidence type="ECO:0000313" key="1">
    <source>
        <dbReference type="EMBL" id="MCF2564743.1"/>
    </source>
</evidence>
<organism evidence="1 2">
    <name type="scientific">Xylanibacter brevis</name>
    <dbReference type="NCBI Taxonomy" id="83231"/>
    <lineage>
        <taxon>Bacteria</taxon>
        <taxon>Pseudomonadati</taxon>
        <taxon>Bacteroidota</taxon>
        <taxon>Bacteroidia</taxon>
        <taxon>Bacteroidales</taxon>
        <taxon>Prevotellaceae</taxon>
        <taxon>Xylanibacter</taxon>
    </lineage>
</organism>
<dbReference type="Proteomes" id="UP001200470">
    <property type="component" value="Unassembled WGS sequence"/>
</dbReference>